<dbReference type="Pfam" id="PF13524">
    <property type="entry name" value="Glyco_trans_1_2"/>
    <property type="match status" value="1"/>
</dbReference>
<sequence length="383" mass="45344">MRGIVFIGTSQYDVLGLFLKEIIKGFEINGCEILTIDRANENYMDLLAQALTGEYEYDFIFDINGILMGHDRLYTFFKQKYVAFLVDHPMYHHKRLMRQHKPYYVTTIDKDHIDYLKKYYPHLDRIKFVPHGGIGQDRIEEYKNRKIDVLFLGSYENPKKKLEYTERIPNGMRELIVDTCKILETKTQWTMEQALLYQLEMRQLKMTNSDMSEIMSDLVFIDEYIRAYYRDKVIRTLGENGVTVEVYGNGWEEFDGNQTDFIHIHESVSYMESLELMGQAKIVLNVMPWFKKGSHERVFTTMMNGALCMTDRSEYLEEVFTDKKELVFYDLKEVEKLPGLIQEYLNQNEKAKEIALAGKEKSEADHTWKKRGQELLDWIVEES</sequence>
<reference evidence="2 3" key="1">
    <citation type="submission" date="2018-07" db="EMBL/GenBank/DDBJ databases">
        <title>Anaerosacharophilus polymeroproducens gen. nov. sp. nov., an anaerobic bacterium isolated from salt field.</title>
        <authorList>
            <person name="Kim W."/>
            <person name="Yang S.-H."/>
            <person name="Oh J."/>
            <person name="Lee J.-H."/>
            <person name="Kwon K.K."/>
        </authorList>
    </citation>
    <scope>NUCLEOTIDE SEQUENCE [LARGE SCALE GENOMIC DNA]</scope>
    <source>
        <strain evidence="2 3">MCWD5</strain>
    </source>
</reference>
<dbReference type="GO" id="GO:0016740">
    <property type="term" value="F:transferase activity"/>
    <property type="evidence" value="ECO:0007669"/>
    <property type="project" value="UniProtKB-KW"/>
</dbReference>
<name>A0A371AQT7_9FIRM</name>
<comment type="caution">
    <text evidence="2">The sequence shown here is derived from an EMBL/GenBank/DDBJ whole genome shotgun (WGS) entry which is preliminary data.</text>
</comment>
<dbReference type="Proteomes" id="UP000255036">
    <property type="component" value="Unassembled WGS sequence"/>
</dbReference>
<keyword evidence="2" id="KW-0808">Transferase</keyword>
<evidence type="ECO:0000313" key="3">
    <source>
        <dbReference type="Proteomes" id="UP000255036"/>
    </source>
</evidence>
<feature type="domain" description="Spore protein YkvP/CgeB glycosyl transferase-like" evidence="1">
    <location>
        <begin position="233"/>
        <end position="377"/>
    </location>
</feature>
<evidence type="ECO:0000259" key="1">
    <source>
        <dbReference type="Pfam" id="PF13524"/>
    </source>
</evidence>
<dbReference type="AlphaFoldDB" id="A0A371AQT7"/>
<dbReference type="OrthoDB" id="5756516at2"/>
<organism evidence="2 3">
    <name type="scientific">Anaerosacchariphilus polymeriproducens</name>
    <dbReference type="NCBI Taxonomy" id="1812858"/>
    <lineage>
        <taxon>Bacteria</taxon>
        <taxon>Bacillati</taxon>
        <taxon>Bacillota</taxon>
        <taxon>Clostridia</taxon>
        <taxon>Lachnospirales</taxon>
        <taxon>Lachnospiraceae</taxon>
        <taxon>Anaerosacchariphilus</taxon>
    </lineage>
</organism>
<keyword evidence="3" id="KW-1185">Reference proteome</keyword>
<evidence type="ECO:0000313" key="2">
    <source>
        <dbReference type="EMBL" id="RDU21892.1"/>
    </source>
</evidence>
<gene>
    <name evidence="2" type="ORF">DWV06_18085</name>
</gene>
<dbReference type="RefSeq" id="WP_115483624.1">
    <property type="nucleotide sequence ID" value="NZ_QRCT01000051.1"/>
</dbReference>
<protein>
    <submittedName>
        <fullName evidence="2">Glycosyltransferase family 1 protein</fullName>
    </submittedName>
</protein>
<dbReference type="EMBL" id="QRCT01000051">
    <property type="protein sequence ID" value="RDU21892.1"/>
    <property type="molecule type" value="Genomic_DNA"/>
</dbReference>
<accession>A0A371AQT7</accession>
<dbReference type="InterPro" id="IPR055259">
    <property type="entry name" value="YkvP/CgeB_Glyco_trans-like"/>
</dbReference>
<proteinExistence type="predicted"/>